<proteinExistence type="predicted"/>
<organism evidence="1 2">
    <name type="scientific">Deinococcus roseus</name>
    <dbReference type="NCBI Taxonomy" id="392414"/>
    <lineage>
        <taxon>Bacteria</taxon>
        <taxon>Thermotogati</taxon>
        <taxon>Deinococcota</taxon>
        <taxon>Deinococci</taxon>
        <taxon>Deinococcales</taxon>
        <taxon>Deinococcaceae</taxon>
        <taxon>Deinococcus</taxon>
    </lineage>
</organism>
<dbReference type="EMBL" id="BMOD01000009">
    <property type="protein sequence ID" value="GGJ39765.1"/>
    <property type="molecule type" value="Genomic_DNA"/>
</dbReference>
<evidence type="ECO:0000313" key="1">
    <source>
        <dbReference type="EMBL" id="GGJ39765.1"/>
    </source>
</evidence>
<gene>
    <name evidence="1" type="ORF">GCM10008938_27240</name>
</gene>
<reference evidence="2" key="1">
    <citation type="journal article" date="2019" name="Int. J. Syst. Evol. Microbiol.">
        <title>The Global Catalogue of Microorganisms (GCM) 10K type strain sequencing project: providing services to taxonomists for standard genome sequencing and annotation.</title>
        <authorList>
            <consortium name="The Broad Institute Genomics Platform"/>
            <consortium name="The Broad Institute Genome Sequencing Center for Infectious Disease"/>
            <person name="Wu L."/>
            <person name="Ma J."/>
        </authorList>
    </citation>
    <scope>NUCLEOTIDE SEQUENCE [LARGE SCALE GENOMIC DNA]</scope>
    <source>
        <strain evidence="2">JCM 14370</strain>
    </source>
</reference>
<dbReference type="RefSeq" id="WP_229684788.1">
    <property type="nucleotide sequence ID" value="NZ_BMOD01000009.1"/>
</dbReference>
<sequence>MSPKPEEPPMTLLQGEIYQIRVQGALGNAWSGWFDGLTVRETPSGETLLTGFLEDQAALYGLLRKLRDVGLPLVSLQRLESPSPSQE</sequence>
<evidence type="ECO:0000313" key="2">
    <source>
        <dbReference type="Proteomes" id="UP000632222"/>
    </source>
</evidence>
<keyword evidence="2" id="KW-1185">Reference proteome</keyword>
<dbReference type="Proteomes" id="UP000632222">
    <property type="component" value="Unassembled WGS sequence"/>
</dbReference>
<protein>
    <submittedName>
        <fullName evidence="1">Uncharacterized protein</fullName>
    </submittedName>
</protein>
<accession>A0ABQ2D0V3</accession>
<comment type="caution">
    <text evidence="1">The sequence shown here is derived from an EMBL/GenBank/DDBJ whole genome shotgun (WGS) entry which is preliminary data.</text>
</comment>
<name>A0ABQ2D0V3_9DEIO</name>